<proteinExistence type="predicted"/>
<gene>
    <name evidence="2" type="ORF">HPT29_012345</name>
</gene>
<reference evidence="2" key="1">
    <citation type="submission" date="2022-08" db="EMBL/GenBank/DDBJ databases">
        <title>Microvirga terrae sp. nov., isolated from soil.</title>
        <authorList>
            <person name="Kim K.H."/>
            <person name="Seo Y.L."/>
            <person name="Kim J.M."/>
            <person name="Lee J.K."/>
            <person name="Han D.M."/>
            <person name="Jeon C.O."/>
        </authorList>
    </citation>
    <scope>NUCLEOTIDE SEQUENCE</scope>
    <source>
        <strain evidence="2">R24</strain>
    </source>
</reference>
<feature type="signal peptide" evidence="1">
    <location>
        <begin position="1"/>
        <end position="25"/>
    </location>
</feature>
<protein>
    <submittedName>
        <fullName evidence="2">Uncharacterized protein</fullName>
    </submittedName>
</protein>
<keyword evidence="3" id="KW-1185">Reference proteome</keyword>
<dbReference type="Proteomes" id="UP001017257">
    <property type="component" value="Chromosome"/>
</dbReference>
<name>A0ABY5RYE0_9HYPH</name>
<sequence>MIRRRGKRIAAAVLLGAAWAGPALAESAGCFHFGYDLKDLEANRDVYLGRINTLAPRVNFVKRDVFQKGCPNSSAACRDKPYLVPGDEVVISGGNGDFLCASYAGRNGAVTDGRLPRAAVSVVPGEPVAAPQGWLGTWQSGPEQTIAIGSGAQGTLTIKGNATWGASDPGRVARGAVNIGELDGEAPVRGLILSFGMGEDGPLPYDEADEADCRVQLLRLGSYLLVRDNAMCGGHNVTFTGIYRRQ</sequence>
<evidence type="ECO:0000256" key="1">
    <source>
        <dbReference type="SAM" id="SignalP"/>
    </source>
</evidence>
<evidence type="ECO:0000313" key="3">
    <source>
        <dbReference type="Proteomes" id="UP001017257"/>
    </source>
</evidence>
<accession>A0ABY5RYE0</accession>
<organism evidence="2 3">
    <name type="scientific">Microvirga terrae</name>
    <dbReference type="NCBI Taxonomy" id="2740529"/>
    <lineage>
        <taxon>Bacteria</taxon>
        <taxon>Pseudomonadati</taxon>
        <taxon>Pseudomonadota</taxon>
        <taxon>Alphaproteobacteria</taxon>
        <taxon>Hyphomicrobiales</taxon>
        <taxon>Methylobacteriaceae</taxon>
        <taxon>Microvirga</taxon>
    </lineage>
</organism>
<dbReference type="RefSeq" id="WP_173950421.1">
    <property type="nucleotide sequence ID" value="NZ_CP102845.1"/>
</dbReference>
<evidence type="ECO:0000313" key="2">
    <source>
        <dbReference type="EMBL" id="UVF21842.1"/>
    </source>
</evidence>
<keyword evidence="1" id="KW-0732">Signal</keyword>
<dbReference type="EMBL" id="CP102845">
    <property type="protein sequence ID" value="UVF21842.1"/>
    <property type="molecule type" value="Genomic_DNA"/>
</dbReference>
<feature type="chain" id="PRO_5046447204" evidence="1">
    <location>
        <begin position="26"/>
        <end position="246"/>
    </location>
</feature>